<proteinExistence type="predicted"/>
<dbReference type="InterPro" id="IPR013783">
    <property type="entry name" value="Ig-like_fold"/>
</dbReference>
<dbReference type="CDD" id="cd00146">
    <property type="entry name" value="PKD"/>
    <property type="match status" value="1"/>
</dbReference>
<dbReference type="Gene3D" id="2.120.10.30">
    <property type="entry name" value="TolB, C-terminal domain"/>
    <property type="match status" value="1"/>
</dbReference>
<dbReference type="PROSITE" id="PS50022">
    <property type="entry name" value="FA58C_3"/>
    <property type="match status" value="2"/>
</dbReference>
<name>A0A841BQ38_9ACTN</name>
<dbReference type="Pfam" id="PF03422">
    <property type="entry name" value="CBM_6"/>
    <property type="match status" value="1"/>
</dbReference>
<evidence type="ECO:0000259" key="6">
    <source>
        <dbReference type="PROSITE" id="PS51175"/>
    </source>
</evidence>
<evidence type="ECO:0000256" key="1">
    <source>
        <dbReference type="ARBA" id="ARBA00022729"/>
    </source>
</evidence>
<dbReference type="InterPro" id="IPR012938">
    <property type="entry name" value="Glc/Sorbosone_DH"/>
</dbReference>
<dbReference type="PANTHER" id="PTHR40469">
    <property type="entry name" value="SECRETED GLYCOSYL HYDROLASE"/>
    <property type="match status" value="1"/>
</dbReference>
<dbReference type="SMART" id="SM00089">
    <property type="entry name" value="PKD"/>
    <property type="match status" value="1"/>
</dbReference>
<dbReference type="Pfam" id="PF07995">
    <property type="entry name" value="GSDH"/>
    <property type="match status" value="1"/>
</dbReference>
<dbReference type="SUPFAM" id="SSF50952">
    <property type="entry name" value="Soluble quinoprotein glucose dehydrogenase"/>
    <property type="match status" value="1"/>
</dbReference>
<dbReference type="InterPro" id="IPR029010">
    <property type="entry name" value="ThuA-like"/>
</dbReference>
<evidence type="ECO:0000259" key="4">
    <source>
        <dbReference type="PROSITE" id="PS50022"/>
    </source>
</evidence>
<dbReference type="InterPro" id="IPR006584">
    <property type="entry name" value="Cellulose-bd_IV"/>
</dbReference>
<feature type="chain" id="PRO_5032600305" evidence="3">
    <location>
        <begin position="26"/>
        <end position="1299"/>
    </location>
</feature>
<evidence type="ECO:0000313" key="8">
    <source>
        <dbReference type="Proteomes" id="UP000587527"/>
    </source>
</evidence>
<dbReference type="InterPro" id="IPR000601">
    <property type="entry name" value="PKD_dom"/>
</dbReference>
<dbReference type="InterPro" id="IPR008979">
    <property type="entry name" value="Galactose-bd-like_sf"/>
</dbReference>
<dbReference type="Gene3D" id="2.60.120.260">
    <property type="entry name" value="Galactose-binding domain-like"/>
    <property type="match status" value="3"/>
</dbReference>
<dbReference type="SMART" id="SM00606">
    <property type="entry name" value="CBD_IV"/>
    <property type="match status" value="1"/>
</dbReference>
<dbReference type="SUPFAM" id="SSF49785">
    <property type="entry name" value="Galactose-binding domain-like"/>
    <property type="match status" value="3"/>
</dbReference>
<feature type="signal peptide" evidence="3">
    <location>
        <begin position="1"/>
        <end position="25"/>
    </location>
</feature>
<dbReference type="EMBL" id="JACHMN010000002">
    <property type="protein sequence ID" value="MBB5868872.1"/>
    <property type="molecule type" value="Genomic_DNA"/>
</dbReference>
<evidence type="ECO:0000256" key="3">
    <source>
        <dbReference type="SAM" id="SignalP"/>
    </source>
</evidence>
<dbReference type="InterPro" id="IPR035986">
    <property type="entry name" value="PKD_dom_sf"/>
</dbReference>
<organism evidence="7 8">
    <name type="scientific">Allocatelliglobosispora scoriae</name>
    <dbReference type="NCBI Taxonomy" id="643052"/>
    <lineage>
        <taxon>Bacteria</taxon>
        <taxon>Bacillati</taxon>
        <taxon>Actinomycetota</taxon>
        <taxon>Actinomycetes</taxon>
        <taxon>Micromonosporales</taxon>
        <taxon>Micromonosporaceae</taxon>
        <taxon>Allocatelliglobosispora</taxon>
    </lineage>
</organism>
<dbReference type="GO" id="GO:0030246">
    <property type="term" value="F:carbohydrate binding"/>
    <property type="evidence" value="ECO:0007669"/>
    <property type="project" value="InterPro"/>
</dbReference>
<dbReference type="GO" id="GO:0005975">
    <property type="term" value="P:carbohydrate metabolic process"/>
    <property type="evidence" value="ECO:0007669"/>
    <property type="project" value="UniProtKB-ARBA"/>
</dbReference>
<dbReference type="InterPro" id="IPR000421">
    <property type="entry name" value="FA58C"/>
</dbReference>
<feature type="domain" description="CBM6" evidence="6">
    <location>
        <begin position="902"/>
        <end position="1027"/>
    </location>
</feature>
<dbReference type="PROSITE" id="PS50093">
    <property type="entry name" value="PKD"/>
    <property type="match status" value="1"/>
</dbReference>
<dbReference type="Gene3D" id="2.60.40.10">
    <property type="entry name" value="Immunoglobulins"/>
    <property type="match status" value="1"/>
</dbReference>
<accession>A0A841BQ38</accession>
<dbReference type="Pfam" id="PF06283">
    <property type="entry name" value="ThuA"/>
    <property type="match status" value="1"/>
</dbReference>
<evidence type="ECO:0000256" key="2">
    <source>
        <dbReference type="SAM" id="MobiDB-lite"/>
    </source>
</evidence>
<dbReference type="Gene3D" id="3.40.50.880">
    <property type="match status" value="1"/>
</dbReference>
<keyword evidence="8" id="KW-1185">Reference proteome</keyword>
<dbReference type="PROSITE" id="PS51175">
    <property type="entry name" value="CBM6"/>
    <property type="match status" value="1"/>
</dbReference>
<feature type="domain" description="F5/8 type C" evidence="4">
    <location>
        <begin position="1030"/>
        <end position="1164"/>
    </location>
</feature>
<dbReference type="CDD" id="cd04084">
    <property type="entry name" value="CBM6_xylanase-like"/>
    <property type="match status" value="1"/>
</dbReference>
<gene>
    <name evidence="7" type="ORF">F4553_002251</name>
</gene>
<dbReference type="RefSeq" id="WP_184835121.1">
    <property type="nucleotide sequence ID" value="NZ_JACHMN010000002.1"/>
</dbReference>
<dbReference type="SUPFAM" id="SSF49299">
    <property type="entry name" value="PKD domain"/>
    <property type="match status" value="1"/>
</dbReference>
<dbReference type="Pfam" id="PF18911">
    <property type="entry name" value="PKD_4"/>
    <property type="match status" value="1"/>
</dbReference>
<dbReference type="Pfam" id="PF00754">
    <property type="entry name" value="F5_F8_type_C"/>
    <property type="match status" value="2"/>
</dbReference>
<dbReference type="InterPro" id="IPR011042">
    <property type="entry name" value="6-blade_b-propeller_TolB-like"/>
</dbReference>
<reference evidence="7 8" key="1">
    <citation type="submission" date="2020-08" db="EMBL/GenBank/DDBJ databases">
        <title>Sequencing the genomes of 1000 actinobacteria strains.</title>
        <authorList>
            <person name="Klenk H.-P."/>
        </authorList>
    </citation>
    <scope>NUCLEOTIDE SEQUENCE [LARGE SCALE GENOMIC DNA]</scope>
    <source>
        <strain evidence="7 8">DSM 45362</strain>
    </source>
</reference>
<evidence type="ECO:0000313" key="7">
    <source>
        <dbReference type="EMBL" id="MBB5868872.1"/>
    </source>
</evidence>
<dbReference type="SUPFAM" id="SSF52317">
    <property type="entry name" value="Class I glutamine amidotransferase-like"/>
    <property type="match status" value="1"/>
</dbReference>
<protein>
    <submittedName>
        <fullName evidence="7">Glucose/arabinose dehydrogenase</fullName>
    </submittedName>
</protein>
<keyword evidence="1 3" id="KW-0732">Signal</keyword>
<comment type="caution">
    <text evidence="7">The sequence shown here is derived from an EMBL/GenBank/DDBJ whole genome shotgun (WGS) entry which is preliminary data.</text>
</comment>
<dbReference type="Proteomes" id="UP000587527">
    <property type="component" value="Unassembled WGS sequence"/>
</dbReference>
<feature type="region of interest" description="Disordered" evidence="2">
    <location>
        <begin position="426"/>
        <end position="449"/>
    </location>
</feature>
<dbReference type="InterPro" id="IPR029062">
    <property type="entry name" value="Class_I_gatase-like"/>
</dbReference>
<dbReference type="PANTHER" id="PTHR40469:SF2">
    <property type="entry name" value="GALACTOSE-BINDING DOMAIN-LIKE SUPERFAMILY PROTEIN"/>
    <property type="match status" value="1"/>
</dbReference>
<feature type="domain" description="F5/8 type C" evidence="4">
    <location>
        <begin position="1166"/>
        <end position="1299"/>
    </location>
</feature>
<dbReference type="InterPro" id="IPR022409">
    <property type="entry name" value="PKD/Chitinase_dom"/>
</dbReference>
<dbReference type="InterPro" id="IPR005084">
    <property type="entry name" value="CBM6"/>
</dbReference>
<dbReference type="SMART" id="SM00231">
    <property type="entry name" value="FA58C"/>
    <property type="match status" value="2"/>
</dbReference>
<sequence>MLRRISVFLCALIAAWAVVVPAASAAPDFTVLVFSKTAGFRHDAIPAGITAIQQLGTANNFAVEATEDAAAFTDANLARFKVVIWLSTTGDVLNDTQQAAFERYIRGGGGYVGVHAAADTEYTWPWYGKLVGAYFESHPAPAQVTVRVADRVNVSTATLPQRWSRFDELYNYQTNPRGTAHILATLDETTYSGGGDGFDHPISWCQNYDGGKSWYTGLGHTIESYSEANFRTHLLGGIRSVAGVAAFDCGATVNSRFQQVTLAKGVAETGEPMGLTVLPNRGVLHTSREGVVRFTDVDGNTKVAMTLPVYTHDEEGMQSIKADPAFATNRWVYIYYAPPLSTPPGDAPPTGTPADFAPFNGLNRISRFVVKADNTIDPASAVTILDVPTSRGQCCHVGGDLDFDGAGNLYLSTGDDTNPFDSSGFTPIDERAGRNPNGDAQRTAGNTNDLRGKVLRIKPSAAGGYTIPAGNMFAPGTANTKPEIYAMGFRNPFRMSVDKATGIVYLGDYGPDAGTADPARGPAGQVEFARITTPGFYGWPYCSSYNTPYVDFTFPSGPSGAPFNCTGGVVNNSPNNTGLQQLPPAKTSWLPYVGSSPVELGGGGLSPMGGPVYRYDPNLVSDVKFPQYYDGTFFAGEFGRRWIKNIVMDSTGAPLAINPFPWSGTQVMDMEFGPDGALYVLDYGTGWFGGDASSAVYRIEYATAGRAPIPTATASATSGLAPLTVNFSSAGSYDPDGNPITYAWDFTSNGSTDSTAANPSFTYTANGAYTATLTARDSTGKTGTASVAITVGNTAPSVTLTLPVNGQVFTFGDLVPYSVTVTDAQDGTIDCNRVKVSYILGHDTHGHPQTSKQGCSGTIQTVADGEHGSSANVFGVFDAEYTDSPVNGVPALTTHAQNVTQPRIRQAEHFNGSSGIQIAAKASANGGNAVGYIDSGDWLSFKPYALNGVTSFSARVASAGVGGTLSLRTGSPTGPLAGSVAVAPTGGWETWATVTGTLTPPTGTQELFLVFTGPAGSLFDLDEFTLGAGTVPPQTGTDLALNRPATASSVEGAGTPASGAFDGNAATRWASAFADPQWIQVDLGSSTAINRVKLTWEAAYGSAYQIQTSDNGTAWTTIKSVTGGDGGVDDLTGLTGTGRYVRMNGTARGSAWGYSLFAFEVYGGGTTPPVTSNLALNQPVTASSVENAGTPASAAVDGVGTTRWSSLATDPQWIRVDLGQTRTVNRVKLTWEAAYATAYQVQISPDGTTWTTIQSVTGGNGAVDDLTGLTGTGRYVRINGTTRATGYGYSLWEFEVYGS</sequence>
<evidence type="ECO:0000259" key="5">
    <source>
        <dbReference type="PROSITE" id="PS50093"/>
    </source>
</evidence>
<feature type="domain" description="PKD" evidence="5">
    <location>
        <begin position="708"/>
        <end position="791"/>
    </location>
</feature>
<feature type="compositionally biased region" description="Polar residues" evidence="2">
    <location>
        <begin position="438"/>
        <end position="449"/>
    </location>
</feature>
<dbReference type="InterPro" id="IPR011041">
    <property type="entry name" value="Quinoprot_gluc/sorb_DH_b-prop"/>
</dbReference>